<sequence length="160" mass="18266">MTNRICHIEIDDAGLPAPTPEIEQERKVAIFDLLEDNSFTLPNREDRDVPAGPYRMLLAIRERRLVFEIAQEDETSVGAFHLSLGPFRQVVKDYFQVCENYFDAVKKLPPSKIEAIDMARRGIHNEGARVLQERLEGKADIDLDTARRLFTLICVLHFGG</sequence>
<keyword evidence="3" id="KW-1185">Reference proteome</keyword>
<gene>
    <name evidence="2" type="ORF">H1D41_16325</name>
</gene>
<dbReference type="NCBIfam" id="NF002769">
    <property type="entry name" value="PRK02853.1"/>
    <property type="match status" value="1"/>
</dbReference>
<accession>A0A8J7IQB0</accession>
<dbReference type="EMBL" id="JADCKQ010000016">
    <property type="protein sequence ID" value="MBI1495211.1"/>
    <property type="molecule type" value="Genomic_DNA"/>
</dbReference>
<name>A0A8J7IQB0_9RHOB</name>
<evidence type="ECO:0000313" key="2">
    <source>
        <dbReference type="EMBL" id="MBI1495211.1"/>
    </source>
</evidence>
<dbReference type="HAMAP" id="MF_00678">
    <property type="entry name" value="UPF0262"/>
    <property type="match status" value="1"/>
</dbReference>
<dbReference type="InterPro" id="IPR008321">
    <property type="entry name" value="UCP032146"/>
</dbReference>
<dbReference type="Proteomes" id="UP000640583">
    <property type="component" value="Unassembled WGS sequence"/>
</dbReference>
<comment type="caution">
    <text evidence="2">The sequence shown here is derived from an EMBL/GenBank/DDBJ whole genome shotgun (WGS) entry which is preliminary data.</text>
</comment>
<dbReference type="RefSeq" id="WP_228849922.1">
    <property type="nucleotide sequence ID" value="NZ_JADCKQ010000016.1"/>
</dbReference>
<protein>
    <recommendedName>
        <fullName evidence="1">UPF0262 protein H1D41_16325</fullName>
    </recommendedName>
</protein>
<proteinExistence type="inferred from homology"/>
<evidence type="ECO:0000256" key="1">
    <source>
        <dbReference type="HAMAP-Rule" id="MF_00678"/>
    </source>
</evidence>
<dbReference type="PIRSF" id="PIRSF032146">
    <property type="entry name" value="UCP032146"/>
    <property type="match status" value="1"/>
</dbReference>
<organism evidence="2 3">
    <name type="scientific">Halocynthiibacter styelae</name>
    <dbReference type="NCBI Taxonomy" id="2761955"/>
    <lineage>
        <taxon>Bacteria</taxon>
        <taxon>Pseudomonadati</taxon>
        <taxon>Pseudomonadota</taxon>
        <taxon>Alphaproteobacteria</taxon>
        <taxon>Rhodobacterales</taxon>
        <taxon>Paracoccaceae</taxon>
        <taxon>Halocynthiibacter</taxon>
    </lineage>
</organism>
<reference evidence="2" key="1">
    <citation type="submission" date="2020-10" db="EMBL/GenBank/DDBJ databases">
        <title>Paenihalocynthiibacter styelae gen. nov., sp. nov., isolated from stalked sea squirt Styela clava.</title>
        <authorList>
            <person name="Kim Y.-O."/>
            <person name="Yoon J.-H."/>
        </authorList>
    </citation>
    <scope>NUCLEOTIDE SEQUENCE</scope>
    <source>
        <strain evidence="2">MYP1-1</strain>
    </source>
</reference>
<comment type="similarity">
    <text evidence="1">Belongs to the UPF0262 family.</text>
</comment>
<evidence type="ECO:0000313" key="3">
    <source>
        <dbReference type="Proteomes" id="UP000640583"/>
    </source>
</evidence>
<dbReference type="Pfam" id="PF06793">
    <property type="entry name" value="UPF0262"/>
    <property type="match status" value="1"/>
</dbReference>
<dbReference type="AlphaFoldDB" id="A0A8J7IQB0"/>